<keyword evidence="4" id="KW-1185">Reference proteome</keyword>
<evidence type="ECO:0000256" key="2">
    <source>
        <dbReference type="ARBA" id="ARBA00023239"/>
    </source>
</evidence>
<evidence type="ECO:0000256" key="1">
    <source>
        <dbReference type="ARBA" id="ARBA00007946"/>
    </source>
</evidence>
<protein>
    <recommendedName>
        <fullName evidence="5">Terpenoid synthase</fullName>
    </recommendedName>
</protein>
<reference evidence="3" key="1">
    <citation type="submission" date="2022-11" db="EMBL/GenBank/DDBJ databases">
        <title>Genome Sequence of Cubamyces cubensis.</title>
        <authorList>
            <person name="Buettner E."/>
        </authorList>
    </citation>
    <scope>NUCLEOTIDE SEQUENCE</scope>
    <source>
        <strain evidence="3">MPL-01</strain>
    </source>
</reference>
<dbReference type="InterPro" id="IPR008949">
    <property type="entry name" value="Isoprenoid_synthase_dom_sf"/>
</dbReference>
<dbReference type="Pfam" id="PF06330">
    <property type="entry name" value="TRI5"/>
    <property type="match status" value="2"/>
</dbReference>
<dbReference type="AlphaFoldDB" id="A0AAD7XDW3"/>
<dbReference type="InterPro" id="IPR024652">
    <property type="entry name" value="Trichodiene_synth"/>
</dbReference>
<proteinExistence type="inferred from homology"/>
<comment type="similarity">
    <text evidence="1">Belongs to the trichodiene synthase family.</text>
</comment>
<accession>A0AAD7XDW3</accession>
<organism evidence="3 4">
    <name type="scientific">Trametes cubensis</name>
    <dbReference type="NCBI Taxonomy" id="1111947"/>
    <lineage>
        <taxon>Eukaryota</taxon>
        <taxon>Fungi</taxon>
        <taxon>Dikarya</taxon>
        <taxon>Basidiomycota</taxon>
        <taxon>Agaricomycotina</taxon>
        <taxon>Agaricomycetes</taxon>
        <taxon>Polyporales</taxon>
        <taxon>Polyporaceae</taxon>
        <taxon>Trametes</taxon>
    </lineage>
</organism>
<dbReference type="EMBL" id="JAPEVG010000109">
    <property type="protein sequence ID" value="KAJ8482665.1"/>
    <property type="molecule type" value="Genomic_DNA"/>
</dbReference>
<comment type="caution">
    <text evidence="3">The sequence shown here is derived from an EMBL/GenBank/DDBJ whole genome shotgun (WGS) entry which is preliminary data.</text>
</comment>
<dbReference type="Proteomes" id="UP001215151">
    <property type="component" value="Unassembled WGS sequence"/>
</dbReference>
<dbReference type="GO" id="GO:0016838">
    <property type="term" value="F:carbon-oxygen lyase activity, acting on phosphates"/>
    <property type="evidence" value="ECO:0007669"/>
    <property type="project" value="InterPro"/>
</dbReference>
<name>A0AAD7XDW3_9APHY</name>
<dbReference type="Gene3D" id="1.10.600.10">
    <property type="entry name" value="Farnesyl Diphosphate Synthase"/>
    <property type="match status" value="2"/>
</dbReference>
<dbReference type="SUPFAM" id="SSF48576">
    <property type="entry name" value="Terpenoid synthases"/>
    <property type="match status" value="2"/>
</dbReference>
<dbReference type="SFLD" id="SFLDG01021">
    <property type="entry name" value="Trichodiene_Synthase_Like"/>
    <property type="match status" value="1"/>
</dbReference>
<evidence type="ECO:0000313" key="4">
    <source>
        <dbReference type="Proteomes" id="UP001215151"/>
    </source>
</evidence>
<evidence type="ECO:0000313" key="3">
    <source>
        <dbReference type="EMBL" id="KAJ8482665.1"/>
    </source>
</evidence>
<dbReference type="SFLD" id="SFLDS00005">
    <property type="entry name" value="Isoprenoid_Synthase_Type_I"/>
    <property type="match status" value="1"/>
</dbReference>
<keyword evidence="2" id="KW-0456">Lyase</keyword>
<evidence type="ECO:0008006" key="5">
    <source>
        <dbReference type="Google" id="ProtNLM"/>
    </source>
</evidence>
<gene>
    <name evidence="3" type="ORF">ONZ51_g5211</name>
</gene>
<sequence length="647" mass="73612">MPSKAFLQPLLKPDSVAPNCFGDACEGSPASPLSLHDTEVASEESIIEVKRILRDFLTRLRYRSPHTPVNAQLRKECRDEIVSWDANLSAAYIDALNDTCCTIAESAYAHTPYQHQLLIAIYTTYMVYVDDLGQRDLEALGEFVRRFVARQDLQDTVLTRIVQQFQEIYDYYPRLSADTINSKSVEALIGMYIEFTAKDMSVVPGATMYPSFLRLKTGIGASYALFNFVKGWRDPSDNFYLQLIPAIESFTDAINDVLSFYKESLGGETDNYVHLRAAAEQKDPVVVLRELAEETLTTIVQVQELTASDPELSSIIHSFLMGYLEFHFRARRYHLEDLQIPVQAARLGSREANSSSKLALGDSHDESAPEERINETRRILRDFLDRLEYQNPHTPSNLRLRNEVTIDVVSWDAGLSTQIIEGILFVALYTAYFVYIDDLGNRDLEMLGDFHRRYANREDMSDPVMERIVRQFRDIYGLYPRLDADAIIAGSIETLVGMYIEFSTKDVPAIPGATTYAPFIRRKTGDGLAYALFNFAKGVRDPSDKFYLQVLPALEYLTLSINDILSFYKETVGGETDAYIYLLAIAERKDPHEILREVIEETFASIRMVEDLTSRDPELAAVCKSYIIGYVEFHFRAGRYRLDEVLA</sequence>